<gene>
    <name evidence="1" type="ORF">METZ01_LOCUS357806</name>
</gene>
<accession>A0A382S5S9</accession>
<dbReference type="Gene3D" id="2.130.10.10">
    <property type="entry name" value="YVTN repeat-like/Quinoprotein amine dehydrogenase"/>
    <property type="match status" value="1"/>
</dbReference>
<proteinExistence type="predicted"/>
<dbReference type="InterPro" id="IPR015943">
    <property type="entry name" value="WD40/YVTN_repeat-like_dom_sf"/>
</dbReference>
<protein>
    <submittedName>
        <fullName evidence="1">Uncharacterized protein</fullName>
    </submittedName>
</protein>
<evidence type="ECO:0000313" key="1">
    <source>
        <dbReference type="EMBL" id="SVD04952.1"/>
    </source>
</evidence>
<organism evidence="1">
    <name type="scientific">marine metagenome</name>
    <dbReference type="NCBI Taxonomy" id="408172"/>
    <lineage>
        <taxon>unclassified sequences</taxon>
        <taxon>metagenomes</taxon>
        <taxon>ecological metagenomes</taxon>
    </lineage>
</organism>
<dbReference type="EMBL" id="UINC01126458">
    <property type="protein sequence ID" value="SVD04952.1"/>
    <property type="molecule type" value="Genomic_DNA"/>
</dbReference>
<name>A0A382S5S9_9ZZZZ</name>
<reference evidence="1" key="1">
    <citation type="submission" date="2018-05" db="EMBL/GenBank/DDBJ databases">
        <authorList>
            <person name="Lanie J.A."/>
            <person name="Ng W.-L."/>
            <person name="Kazmierczak K.M."/>
            <person name="Andrzejewski T.M."/>
            <person name="Davidsen T.M."/>
            <person name="Wayne K.J."/>
            <person name="Tettelin H."/>
            <person name="Glass J.I."/>
            <person name="Rusch D."/>
            <person name="Podicherti R."/>
            <person name="Tsui H.-C.T."/>
            <person name="Winkler M.E."/>
        </authorList>
    </citation>
    <scope>NUCLEOTIDE SEQUENCE</scope>
</reference>
<feature type="non-terminal residue" evidence="1">
    <location>
        <position position="72"/>
    </location>
</feature>
<dbReference type="AlphaFoldDB" id="A0A382S5S9"/>
<sequence>MCGFLCLLHSEDFKKLSIKNISSNRVLSATQDSSGFVWLGTDEGLNRYDGHSNKVYRSNIFDDKTISGNRVW</sequence>